<sequence length="191" mass="20516">MNSPDKRENSFERTPPLCINLLVLVARFGIVHIINLPDVVEVVDPILLDAVTIVLKDAERAEDICGDHDVVVTAAALGVEDVVISALKSIAFVDAVVVDKSCCCCAVMLFVFSLVVVVVAPDVGAAPAILLFSACCVARVIVLSGIICIVPRLMCCKSPVCMRTRIGSRNPRANNARRSVSMDPRFPSTKR</sequence>
<dbReference type="Proteomes" id="UP000092460">
    <property type="component" value="Unassembled WGS sequence"/>
</dbReference>
<organism evidence="3 4">
    <name type="scientific">Glossina palpalis gambiensis</name>
    <dbReference type="NCBI Taxonomy" id="67801"/>
    <lineage>
        <taxon>Eukaryota</taxon>
        <taxon>Metazoa</taxon>
        <taxon>Ecdysozoa</taxon>
        <taxon>Arthropoda</taxon>
        <taxon>Hexapoda</taxon>
        <taxon>Insecta</taxon>
        <taxon>Pterygota</taxon>
        <taxon>Neoptera</taxon>
        <taxon>Endopterygota</taxon>
        <taxon>Diptera</taxon>
        <taxon>Brachycera</taxon>
        <taxon>Muscomorpha</taxon>
        <taxon>Hippoboscoidea</taxon>
        <taxon>Glossinidae</taxon>
        <taxon>Glossina</taxon>
    </lineage>
</organism>
<name>A0A1B0BG97_9MUSC</name>
<dbReference type="EnsemblMetazoa" id="GPPI029064-RA">
    <property type="protein sequence ID" value="GPPI029064-PA"/>
    <property type="gene ID" value="GPPI029064"/>
</dbReference>
<feature type="region of interest" description="Disordered" evidence="1">
    <location>
        <begin position="172"/>
        <end position="191"/>
    </location>
</feature>
<keyword evidence="2" id="KW-0472">Membrane</keyword>
<feature type="transmembrane region" description="Helical" evidence="2">
    <location>
        <begin position="126"/>
        <end position="150"/>
    </location>
</feature>
<keyword evidence="2" id="KW-0812">Transmembrane</keyword>
<evidence type="ECO:0000313" key="4">
    <source>
        <dbReference type="Proteomes" id="UP000092460"/>
    </source>
</evidence>
<evidence type="ECO:0000256" key="1">
    <source>
        <dbReference type="SAM" id="MobiDB-lite"/>
    </source>
</evidence>
<evidence type="ECO:0000256" key="2">
    <source>
        <dbReference type="SAM" id="Phobius"/>
    </source>
</evidence>
<dbReference type="VEuPathDB" id="VectorBase:GPPI029064"/>
<reference evidence="3" key="2">
    <citation type="submission" date="2020-05" db="UniProtKB">
        <authorList>
            <consortium name="EnsemblMetazoa"/>
        </authorList>
    </citation>
    <scope>IDENTIFICATION</scope>
    <source>
        <strain evidence="3">IAEA</strain>
    </source>
</reference>
<keyword evidence="4" id="KW-1185">Reference proteome</keyword>
<keyword evidence="2" id="KW-1133">Transmembrane helix</keyword>
<feature type="transmembrane region" description="Helical" evidence="2">
    <location>
        <begin position="97"/>
        <end position="120"/>
    </location>
</feature>
<protein>
    <submittedName>
        <fullName evidence="3">Uncharacterized protein</fullName>
    </submittedName>
</protein>
<dbReference type="AlphaFoldDB" id="A0A1B0BG97"/>
<reference evidence="4" key="1">
    <citation type="submission" date="2015-01" db="EMBL/GenBank/DDBJ databases">
        <authorList>
            <person name="Aksoy S."/>
            <person name="Warren W."/>
            <person name="Wilson R.K."/>
        </authorList>
    </citation>
    <scope>NUCLEOTIDE SEQUENCE [LARGE SCALE GENOMIC DNA]</scope>
    <source>
        <strain evidence="4">IAEA</strain>
    </source>
</reference>
<evidence type="ECO:0000313" key="3">
    <source>
        <dbReference type="EnsemblMetazoa" id="GPPI029064-PA"/>
    </source>
</evidence>
<proteinExistence type="predicted"/>
<accession>A0A1B0BG97</accession>
<dbReference type="EMBL" id="JXJN01013814">
    <property type="status" value="NOT_ANNOTATED_CDS"/>
    <property type="molecule type" value="Genomic_DNA"/>
</dbReference>